<organism evidence="1">
    <name type="scientific">Rhizophora mucronata</name>
    <name type="common">Asiatic mangrove</name>
    <dbReference type="NCBI Taxonomy" id="61149"/>
    <lineage>
        <taxon>Eukaryota</taxon>
        <taxon>Viridiplantae</taxon>
        <taxon>Streptophyta</taxon>
        <taxon>Embryophyta</taxon>
        <taxon>Tracheophyta</taxon>
        <taxon>Spermatophyta</taxon>
        <taxon>Magnoliopsida</taxon>
        <taxon>eudicotyledons</taxon>
        <taxon>Gunneridae</taxon>
        <taxon>Pentapetalae</taxon>
        <taxon>rosids</taxon>
        <taxon>fabids</taxon>
        <taxon>Malpighiales</taxon>
        <taxon>Rhizophoraceae</taxon>
        <taxon>Rhizophora</taxon>
    </lineage>
</organism>
<name>A0A2P2PTZ3_RHIMU</name>
<protein>
    <submittedName>
        <fullName evidence="1">Uncharacterized protein</fullName>
    </submittedName>
</protein>
<reference evidence="1" key="1">
    <citation type="submission" date="2018-02" db="EMBL/GenBank/DDBJ databases">
        <title>Rhizophora mucronata_Transcriptome.</title>
        <authorList>
            <person name="Meera S.P."/>
            <person name="Sreeshan A."/>
            <person name="Augustine A."/>
        </authorList>
    </citation>
    <scope>NUCLEOTIDE SEQUENCE</scope>
    <source>
        <tissue evidence="1">Leaf</tissue>
    </source>
</reference>
<dbReference type="AlphaFoldDB" id="A0A2P2PTZ3"/>
<sequence>MKLITFLSVHAKQNFPQLSDSIDCFFNLSPTYIHSYKQICKLLLFLI</sequence>
<proteinExistence type="predicted"/>
<accession>A0A2P2PTZ3</accession>
<evidence type="ECO:0000313" key="1">
    <source>
        <dbReference type="EMBL" id="MBX58181.1"/>
    </source>
</evidence>
<dbReference type="EMBL" id="GGEC01077697">
    <property type="protein sequence ID" value="MBX58181.1"/>
    <property type="molecule type" value="Transcribed_RNA"/>
</dbReference>